<evidence type="ECO:0000256" key="6">
    <source>
        <dbReference type="PROSITE-ProRule" id="PRU00089"/>
    </source>
</evidence>
<dbReference type="SUPFAM" id="SSF46785">
    <property type="entry name" value="Winged helix' DNA-binding domain"/>
    <property type="match status" value="1"/>
</dbReference>
<dbReference type="VEuPathDB" id="MicrosporidiaDB:AEWR_010290"/>
<evidence type="ECO:0000256" key="2">
    <source>
        <dbReference type="ARBA" id="ARBA00023015"/>
    </source>
</evidence>
<dbReference type="AlphaFoldDB" id="M1JKP0"/>
<protein>
    <submittedName>
        <fullName evidence="9">Transcription factor</fullName>
    </submittedName>
</protein>
<dbReference type="InterPro" id="IPR036390">
    <property type="entry name" value="WH_DNA-bd_sf"/>
</dbReference>
<comment type="subcellular location">
    <subcellularLocation>
        <location evidence="1 6">Nucleus</location>
    </subcellularLocation>
</comment>
<feature type="region of interest" description="Disordered" evidence="7">
    <location>
        <begin position="1"/>
        <end position="28"/>
    </location>
</feature>
<evidence type="ECO:0000256" key="7">
    <source>
        <dbReference type="SAM" id="MobiDB-lite"/>
    </source>
</evidence>
<keyword evidence="5 6" id="KW-0539">Nucleus</keyword>
<evidence type="ECO:0000256" key="4">
    <source>
        <dbReference type="ARBA" id="ARBA00023163"/>
    </source>
</evidence>
<name>M1JKP0_ENCCN</name>
<dbReference type="PANTHER" id="PTHR45881:SF1">
    <property type="entry name" value="FORK HEAD PROTEIN HOMOLOG 2"/>
    <property type="match status" value="1"/>
</dbReference>
<evidence type="ECO:0000259" key="8">
    <source>
        <dbReference type="PROSITE" id="PS50039"/>
    </source>
</evidence>
<dbReference type="PRINTS" id="PR00053">
    <property type="entry name" value="FORKHEAD"/>
</dbReference>
<dbReference type="EMBL" id="KC513612">
    <property type="protein sequence ID" value="AGE96074.1"/>
    <property type="molecule type" value="Genomic_DNA"/>
</dbReference>
<dbReference type="OMA" id="KCFYKIP"/>
<dbReference type="VEuPathDB" id="MicrosporidiaDB:AEWQ_010260"/>
<dbReference type="GO" id="GO:0000981">
    <property type="term" value="F:DNA-binding transcription factor activity, RNA polymerase II-specific"/>
    <property type="evidence" value="ECO:0007669"/>
    <property type="project" value="TreeGrafter"/>
</dbReference>
<evidence type="ECO:0000313" key="9">
    <source>
        <dbReference type="EMBL" id="AGE96074.1"/>
    </source>
</evidence>
<dbReference type="FunFam" id="1.10.10.10:FF:000135">
    <property type="entry name" value="forkhead box protein G1"/>
    <property type="match status" value="1"/>
</dbReference>
<dbReference type="CDD" id="cd00059">
    <property type="entry name" value="FH_FOX"/>
    <property type="match status" value="1"/>
</dbReference>
<feature type="compositionally biased region" description="Basic and acidic residues" evidence="7">
    <location>
        <begin position="1"/>
        <end position="24"/>
    </location>
</feature>
<keyword evidence="4" id="KW-0804">Transcription</keyword>
<dbReference type="InterPro" id="IPR036388">
    <property type="entry name" value="WH-like_DNA-bd_sf"/>
</dbReference>
<dbReference type="SMART" id="SM00339">
    <property type="entry name" value="FH"/>
    <property type="match status" value="1"/>
</dbReference>
<dbReference type="InterPro" id="IPR030456">
    <property type="entry name" value="TF_fork_head_CS_2"/>
</dbReference>
<dbReference type="GO" id="GO:0005634">
    <property type="term" value="C:nucleus"/>
    <property type="evidence" value="ECO:0007669"/>
    <property type="project" value="UniProtKB-SubCell"/>
</dbReference>
<feature type="domain" description="Fork-head" evidence="8">
    <location>
        <begin position="41"/>
        <end position="136"/>
    </location>
</feature>
<dbReference type="PROSITE" id="PS50039">
    <property type="entry name" value="FORK_HEAD_3"/>
    <property type="match status" value="1"/>
</dbReference>
<dbReference type="PANTHER" id="PTHR45881">
    <property type="entry name" value="CHECKPOINT SUPPRESSOR 1-LIKE, ISOFORM A-RELATED"/>
    <property type="match status" value="1"/>
</dbReference>
<dbReference type="VEuPathDB" id="MicrosporidiaDB:ECU01_0470"/>
<dbReference type="GO" id="GO:0000978">
    <property type="term" value="F:RNA polymerase II cis-regulatory region sequence-specific DNA binding"/>
    <property type="evidence" value="ECO:0007669"/>
    <property type="project" value="TreeGrafter"/>
</dbReference>
<accession>M1JKP0</accession>
<dbReference type="Pfam" id="PF00250">
    <property type="entry name" value="Forkhead"/>
    <property type="match status" value="1"/>
</dbReference>
<feature type="DNA-binding region" description="Fork-head" evidence="6">
    <location>
        <begin position="41"/>
        <end position="136"/>
    </location>
</feature>
<reference evidence="9" key="1">
    <citation type="journal article" date="2013" name="Eukaryot. Cell">
        <title>Extremely Reduced Levels of Heterozygosity in the Vertebrate Pathogen Encephalitozoon cuniculi.</title>
        <authorList>
            <person name="Selman M."/>
            <person name="Sak B."/>
            <person name="Kvac M."/>
            <person name="Farinelli L."/>
            <person name="Weiss L.M."/>
            <person name="Corradi N."/>
        </authorList>
    </citation>
    <scope>NUCLEOTIDE SEQUENCE</scope>
</reference>
<dbReference type="VEuPathDB" id="MicrosporidiaDB:M970_010290"/>
<evidence type="ECO:0000256" key="3">
    <source>
        <dbReference type="ARBA" id="ARBA00023125"/>
    </source>
</evidence>
<keyword evidence="2" id="KW-0805">Transcription regulation</keyword>
<keyword evidence="3 6" id="KW-0238">DNA-binding</keyword>
<organism evidence="9">
    <name type="scientific">Encephalitozoon cuniculi</name>
    <name type="common">Microsporidian parasite</name>
    <dbReference type="NCBI Taxonomy" id="6035"/>
    <lineage>
        <taxon>Eukaryota</taxon>
        <taxon>Fungi</taxon>
        <taxon>Fungi incertae sedis</taxon>
        <taxon>Microsporidia</taxon>
        <taxon>Unikaryonidae</taxon>
        <taxon>Encephalitozoon</taxon>
    </lineage>
</organism>
<dbReference type="InterPro" id="IPR001766">
    <property type="entry name" value="Fork_head_dom"/>
</dbReference>
<dbReference type="VEuPathDB" id="MicrosporidiaDB:AEWD_010290"/>
<dbReference type="PROSITE" id="PS00658">
    <property type="entry name" value="FORK_HEAD_2"/>
    <property type="match status" value="1"/>
</dbReference>
<evidence type="ECO:0000256" key="1">
    <source>
        <dbReference type="ARBA" id="ARBA00004123"/>
    </source>
</evidence>
<evidence type="ECO:0000256" key="5">
    <source>
        <dbReference type="ARBA" id="ARBA00023242"/>
    </source>
</evidence>
<gene>
    <name evidence="9" type="ORF">ECU01_0470</name>
</gene>
<dbReference type="Gene3D" id="1.10.10.10">
    <property type="entry name" value="Winged helix-like DNA-binding domain superfamily/Winged helix DNA-binding domain"/>
    <property type="match status" value="1"/>
</dbReference>
<proteinExistence type="predicted"/>
<sequence>MFGKEKCGNGDVTPRCKDGERRNLDYSPELDIQEQGKRGRRPGISYADLITEAIESSAEGMLTLKEIYSYISSKHPYFSLKKTGWQNSIRHNLSLNKSFYKVPRTSVNPGKGSFWKINYEFQTNKGSQKTYRSRNKYSFNSHRDAEKNVNSISELLGTQQGFFDNIGVTEVPYERHTTVFDGNLTSLSDCLDQSYQKEYFDHNDDVSNTNYIFSFR</sequence>